<keyword evidence="1" id="KW-1133">Transmembrane helix</keyword>
<organism evidence="2 3">
    <name type="scientific">Candidatus Thiomargarita nelsonii</name>
    <dbReference type="NCBI Taxonomy" id="1003181"/>
    <lineage>
        <taxon>Bacteria</taxon>
        <taxon>Pseudomonadati</taxon>
        <taxon>Pseudomonadota</taxon>
        <taxon>Gammaproteobacteria</taxon>
        <taxon>Thiotrichales</taxon>
        <taxon>Thiotrichaceae</taxon>
        <taxon>Thiomargarita</taxon>
    </lineage>
</organism>
<protein>
    <submittedName>
        <fullName evidence="2">Uncharacterized protein</fullName>
    </submittedName>
</protein>
<dbReference type="AlphaFoldDB" id="A0A176RYT9"/>
<reference evidence="2 3" key="1">
    <citation type="submission" date="2016-05" db="EMBL/GenBank/DDBJ databases">
        <title>Single-cell genome of chain-forming Candidatus Thiomargarita nelsonii and comparison to other large sulfur-oxidizing bacteria.</title>
        <authorList>
            <person name="Winkel M."/>
            <person name="Salman V."/>
            <person name="Woyke T."/>
            <person name="Schulz-Vogt H."/>
            <person name="Richter M."/>
            <person name="Flood B."/>
            <person name="Bailey J."/>
            <person name="Amann R."/>
            <person name="Mussmann M."/>
        </authorList>
    </citation>
    <scope>NUCLEOTIDE SEQUENCE [LARGE SCALE GENOMIC DNA]</scope>
    <source>
        <strain evidence="2 3">THI036</strain>
    </source>
</reference>
<keyword evidence="1" id="KW-0472">Membrane</keyword>
<keyword evidence="1" id="KW-0812">Transmembrane</keyword>
<evidence type="ECO:0000313" key="2">
    <source>
        <dbReference type="EMBL" id="OAD20884.1"/>
    </source>
</evidence>
<feature type="transmembrane region" description="Helical" evidence="1">
    <location>
        <begin position="12"/>
        <end position="31"/>
    </location>
</feature>
<name>A0A176RYT9_9GAMM</name>
<sequence length="55" mass="6554">MKRHTIVRISAKIYFVLSVYSINHCFIMRFFQNIRDFLNFADKSKAANIIIHHIA</sequence>
<keyword evidence="3" id="KW-1185">Reference proteome</keyword>
<dbReference type="Proteomes" id="UP000076962">
    <property type="component" value="Unassembled WGS sequence"/>
</dbReference>
<proteinExistence type="predicted"/>
<evidence type="ECO:0000256" key="1">
    <source>
        <dbReference type="SAM" id="Phobius"/>
    </source>
</evidence>
<evidence type="ECO:0000313" key="3">
    <source>
        <dbReference type="Proteomes" id="UP000076962"/>
    </source>
</evidence>
<accession>A0A176RYT9</accession>
<gene>
    <name evidence="2" type="ORF">THIOM_003381</name>
</gene>
<dbReference type="EMBL" id="LUTY01002035">
    <property type="protein sequence ID" value="OAD20884.1"/>
    <property type="molecule type" value="Genomic_DNA"/>
</dbReference>
<comment type="caution">
    <text evidence="2">The sequence shown here is derived from an EMBL/GenBank/DDBJ whole genome shotgun (WGS) entry which is preliminary data.</text>
</comment>